<sequence>MENGRHVGFLARRGSARGSTKTAVEIPSSKRTVSVLMGLGASVHTMVDTILARLARRLYKARRIRIDGGSATTRPIIATMASGDNPIVNELCVRIGGATKFAVDQKQTMHRDSRVLNVKERYDETVLKSPERKQMASFCMSLDFSSVLRDFQFPKSRVVDTTNHAQIRMAAHRLETPVTDLGNETAEGSGNNEWSEDKYDAFSMHLFHMHATDTYAGGFWERPIAFVH</sequence>
<accession>A0A9P9CZ42</accession>
<evidence type="ECO:0000313" key="2">
    <source>
        <dbReference type="Proteomes" id="UP000700596"/>
    </source>
</evidence>
<dbReference type="AlphaFoldDB" id="A0A9P9CZ42"/>
<proteinExistence type="predicted"/>
<dbReference type="Proteomes" id="UP000700596">
    <property type="component" value="Unassembled WGS sequence"/>
</dbReference>
<name>A0A9P9CZ42_9PLEO</name>
<gene>
    <name evidence="1" type="ORF">B0J11DRAFT_512810</name>
</gene>
<reference evidence="1" key="1">
    <citation type="journal article" date="2021" name="Nat. Commun.">
        <title>Genetic determinants of endophytism in the Arabidopsis root mycobiome.</title>
        <authorList>
            <person name="Mesny F."/>
            <person name="Miyauchi S."/>
            <person name="Thiergart T."/>
            <person name="Pickel B."/>
            <person name="Atanasova L."/>
            <person name="Karlsson M."/>
            <person name="Huettel B."/>
            <person name="Barry K.W."/>
            <person name="Haridas S."/>
            <person name="Chen C."/>
            <person name="Bauer D."/>
            <person name="Andreopoulos W."/>
            <person name="Pangilinan J."/>
            <person name="LaButti K."/>
            <person name="Riley R."/>
            <person name="Lipzen A."/>
            <person name="Clum A."/>
            <person name="Drula E."/>
            <person name="Henrissat B."/>
            <person name="Kohler A."/>
            <person name="Grigoriev I.V."/>
            <person name="Martin F.M."/>
            <person name="Hacquard S."/>
        </authorList>
    </citation>
    <scope>NUCLEOTIDE SEQUENCE</scope>
    <source>
        <strain evidence="1">MPI-CAGE-CH-0243</strain>
    </source>
</reference>
<comment type="caution">
    <text evidence="1">The sequence shown here is derived from an EMBL/GenBank/DDBJ whole genome shotgun (WGS) entry which is preliminary data.</text>
</comment>
<dbReference type="EMBL" id="JAGMWT010000031">
    <property type="protein sequence ID" value="KAH7109643.1"/>
    <property type="molecule type" value="Genomic_DNA"/>
</dbReference>
<protein>
    <submittedName>
        <fullName evidence="1">Uncharacterized protein</fullName>
    </submittedName>
</protein>
<organism evidence="1 2">
    <name type="scientific">Dendryphion nanum</name>
    <dbReference type="NCBI Taxonomy" id="256645"/>
    <lineage>
        <taxon>Eukaryota</taxon>
        <taxon>Fungi</taxon>
        <taxon>Dikarya</taxon>
        <taxon>Ascomycota</taxon>
        <taxon>Pezizomycotina</taxon>
        <taxon>Dothideomycetes</taxon>
        <taxon>Pleosporomycetidae</taxon>
        <taxon>Pleosporales</taxon>
        <taxon>Torulaceae</taxon>
        <taxon>Dendryphion</taxon>
    </lineage>
</organism>
<keyword evidence="2" id="KW-1185">Reference proteome</keyword>
<evidence type="ECO:0000313" key="1">
    <source>
        <dbReference type="EMBL" id="KAH7109643.1"/>
    </source>
</evidence>